<protein>
    <submittedName>
        <fullName evidence="3">Uncharacterized protein</fullName>
    </submittedName>
</protein>
<feature type="region of interest" description="Disordered" evidence="2">
    <location>
        <begin position="829"/>
        <end position="851"/>
    </location>
</feature>
<dbReference type="EMBL" id="GG662743">
    <property type="protein sequence ID" value="EAR92656.1"/>
    <property type="molecule type" value="Genomic_DNA"/>
</dbReference>
<feature type="compositionally biased region" description="Low complexity" evidence="2">
    <location>
        <begin position="1274"/>
        <end position="1289"/>
    </location>
</feature>
<feature type="compositionally biased region" description="Low complexity" evidence="2">
    <location>
        <begin position="587"/>
        <end position="604"/>
    </location>
</feature>
<feature type="compositionally biased region" description="Polar residues" evidence="2">
    <location>
        <begin position="1262"/>
        <end position="1272"/>
    </location>
</feature>
<reference evidence="4" key="1">
    <citation type="journal article" date="2006" name="PLoS Biol.">
        <title>Macronuclear genome sequence of the ciliate Tetrahymena thermophila, a model eukaryote.</title>
        <authorList>
            <person name="Eisen J.A."/>
            <person name="Coyne R.S."/>
            <person name="Wu M."/>
            <person name="Wu D."/>
            <person name="Thiagarajan M."/>
            <person name="Wortman J.R."/>
            <person name="Badger J.H."/>
            <person name="Ren Q."/>
            <person name="Amedeo P."/>
            <person name="Jones K.M."/>
            <person name="Tallon L.J."/>
            <person name="Delcher A.L."/>
            <person name="Salzberg S.L."/>
            <person name="Silva J.C."/>
            <person name="Haas B.J."/>
            <person name="Majoros W.H."/>
            <person name="Farzad M."/>
            <person name="Carlton J.M."/>
            <person name="Smith R.K. Jr."/>
            <person name="Garg J."/>
            <person name="Pearlman R.E."/>
            <person name="Karrer K.M."/>
            <person name="Sun L."/>
            <person name="Manning G."/>
            <person name="Elde N.C."/>
            <person name="Turkewitz A.P."/>
            <person name="Asai D.J."/>
            <person name="Wilkes D.E."/>
            <person name="Wang Y."/>
            <person name="Cai H."/>
            <person name="Collins K."/>
            <person name="Stewart B.A."/>
            <person name="Lee S.R."/>
            <person name="Wilamowska K."/>
            <person name="Weinberg Z."/>
            <person name="Ruzzo W.L."/>
            <person name="Wloga D."/>
            <person name="Gaertig J."/>
            <person name="Frankel J."/>
            <person name="Tsao C.-C."/>
            <person name="Gorovsky M.A."/>
            <person name="Keeling P.J."/>
            <person name="Waller R.F."/>
            <person name="Patron N.J."/>
            <person name="Cherry J.M."/>
            <person name="Stover N.A."/>
            <person name="Krieger C.J."/>
            <person name="del Toro C."/>
            <person name="Ryder H.F."/>
            <person name="Williamson S.C."/>
            <person name="Barbeau R.A."/>
            <person name="Hamilton E.P."/>
            <person name="Orias E."/>
        </authorList>
    </citation>
    <scope>NUCLEOTIDE SEQUENCE [LARGE SCALE GENOMIC DNA]</scope>
    <source>
        <strain evidence="4">SB210</strain>
    </source>
</reference>
<dbReference type="RefSeq" id="XP_001012901.1">
    <property type="nucleotide sequence ID" value="XM_001012901.2"/>
</dbReference>
<dbReference type="InParanoid" id="Q237T5"/>
<feature type="compositionally biased region" description="Polar residues" evidence="2">
    <location>
        <begin position="295"/>
        <end position="308"/>
    </location>
</feature>
<feature type="compositionally biased region" description="Polar residues" evidence="2">
    <location>
        <begin position="569"/>
        <end position="586"/>
    </location>
</feature>
<feature type="region of interest" description="Disordered" evidence="2">
    <location>
        <begin position="276"/>
        <end position="327"/>
    </location>
</feature>
<proteinExistence type="predicted"/>
<keyword evidence="4" id="KW-1185">Reference proteome</keyword>
<feature type="compositionally biased region" description="Basic and acidic residues" evidence="2">
    <location>
        <begin position="1251"/>
        <end position="1261"/>
    </location>
</feature>
<feature type="coiled-coil region" evidence="1">
    <location>
        <begin position="1465"/>
        <end position="1492"/>
    </location>
</feature>
<feature type="region of interest" description="Disordered" evidence="2">
    <location>
        <begin position="569"/>
        <end position="604"/>
    </location>
</feature>
<dbReference type="Proteomes" id="UP000009168">
    <property type="component" value="Unassembled WGS sequence"/>
</dbReference>
<evidence type="ECO:0000313" key="4">
    <source>
        <dbReference type="Proteomes" id="UP000009168"/>
    </source>
</evidence>
<keyword evidence="1" id="KW-0175">Coiled coil</keyword>
<feature type="compositionally biased region" description="Polar residues" evidence="2">
    <location>
        <begin position="1395"/>
        <end position="1405"/>
    </location>
</feature>
<dbReference type="KEGG" id="tet:TTHERM_00320000"/>
<dbReference type="GeneID" id="7825076"/>
<evidence type="ECO:0000256" key="2">
    <source>
        <dbReference type="SAM" id="MobiDB-lite"/>
    </source>
</evidence>
<feature type="compositionally biased region" description="Polar residues" evidence="2">
    <location>
        <begin position="901"/>
        <end position="921"/>
    </location>
</feature>
<dbReference type="HOGENOM" id="CLU_246624_0_0_1"/>
<feature type="region of interest" description="Disordered" evidence="2">
    <location>
        <begin position="160"/>
        <end position="184"/>
    </location>
</feature>
<feature type="compositionally biased region" description="Basic residues" evidence="2">
    <location>
        <begin position="445"/>
        <end position="454"/>
    </location>
</feature>
<name>Q237T5_TETTS</name>
<evidence type="ECO:0000313" key="3">
    <source>
        <dbReference type="EMBL" id="EAR92656.1"/>
    </source>
</evidence>
<sequence length="1546" mass="179252">MNITNQVQNPLLIQQRDMRQPLQKQFNQQNSQLVNYSTASKQSQVSSPKEIIKNNEDTKQKCLSGEECFRQRRIQIQNQQLLNQQKNILDEFIKYNQNIQKTSDEYISQRKQWNKSFDLSKNKKIISIKGQEEEQNIITIAQYMVNNSNKSFEEQLNNSIHPSLRSSPKNENSKQKENQNPISQQVIQLPQDKKQTEPEQMQKQNTPLKIYKNNKIYKNQYAQKIQNEGSIMQQSLQISYEKSTPKAIQDGQDNFKIKYIQTDLNTYKLTPQTAVQNNKLLNKGRYDGNDKRQRASSVTNKRTNSQLGQPIRGSKKQSIKSRLNSDSYEIQTENSNKLPEIFQFEEVPQIAQNQINTPKSISSNIASSKPIESLQDTGVKLSTYNQNYSTKSSYRQKDSADSMCQTEPNDQYKITKLNENQNHSTEPDSSFLLTEYKVYNSKSQYKNHGRRFRSQSRASSQMSENIAQTNQVSPTSLGIENQKQMEHLIKTEDVSIGSGQKNQYKQNIVQPQQNQTQLISVQNNQFYQYYYDRGNNLNQTQLLHNKLDNSQEQNKKYLIGSIIRKEQENQVQKAQNNTDQSKLMSTNNQSSLNPNLQNENNSSQPIQIETDLAAYQYIEKLKREKRLRQEEDYKKFLAEKQKMNDQFNEFCIKKQLTNSIINQSVVNNESQAMTNPSQIYQYKNQQRMIEISNKCQQIYEECLSQLQISPQVFQPQQLNQQQQAQQNVVFQKNNIQDSHPPKNIQIDPVAITLPRLSPINSTTNNSTKFQNEEQRSISYQRAVNPTLNSVFQSQTKSTRSNSNQPSMIKPNNSKPITISMQKFLNDSSKGISDKQYFPSKKKLESSSSRASSQLESSIIINQIDEQIKHQSPQKLTNESIKFQSSKKKVIKIKNHSTLLENKDSLSSQKKQNTIKANNSLDVVQGEKSNKTENQNKILKNNQKDPKDDPQFATKIDLNLNQPLQKNKNLESINIQQNNQTPTKNILSPKSILKSPKNYCESSSIKNIKEPQDFTLGYDSQIQFFDQTQMPASQPTIYSNLNKRKNTKNDLSPTNQNVIQAHSHKQILPKTQFLREEELNQQIYQKFSQLQETDAFYRVQTNSVDNSIKYSQDFGQILSLNESNNEDSKNQLSPISNKYSVQINQITEVSNTEDELSQQNTRNLIKGCNQGSKFTFLNCSSPDIQDHAKEGLTSFSQKILQPMQIMHQSKILQDSQSPSQIRQNLIDQLSNLNQKSSLQNLNVSQKLVKTNDENKNFSEKTNDFQIQENQILSPKTKNQVDNQQNDTNQMNDKKNNTDSSNKLQTEQTKISKQSIYEKLIEKNQNKFEQIQQNYEKQSQQNLLEQSQNDQKTKQLIQEPQEKQFVEIINTKSGQQDIQEAESSQKSQKQNKVNEGAKQNQIKQNPEQIDIVKSKSNLQQETNHVNINNDNLNQKQCNLKESQEIDIQRSNNLQSIINQKILKNRNKNLVNEQYQHLESKRQNVEQNKQKYIEESQFVIELDNDTNSNRAQSPKQIEDQQTNNQLNEQKVNIYLNSRDVPLIINSSFY</sequence>
<accession>Q237T5</accession>
<feature type="region of interest" description="Disordered" evidence="2">
    <location>
        <begin position="444"/>
        <end position="467"/>
    </location>
</feature>
<gene>
    <name evidence="3" type="ORF">TTHERM_00320000</name>
</gene>
<organism evidence="3 4">
    <name type="scientific">Tetrahymena thermophila (strain SB210)</name>
    <dbReference type="NCBI Taxonomy" id="312017"/>
    <lineage>
        <taxon>Eukaryota</taxon>
        <taxon>Sar</taxon>
        <taxon>Alveolata</taxon>
        <taxon>Ciliophora</taxon>
        <taxon>Intramacronucleata</taxon>
        <taxon>Oligohymenophorea</taxon>
        <taxon>Hymenostomatida</taxon>
        <taxon>Tetrahymenina</taxon>
        <taxon>Tetrahymenidae</taxon>
        <taxon>Tetrahymena</taxon>
    </lineage>
</organism>
<feature type="compositionally biased region" description="Polar residues" evidence="2">
    <location>
        <begin position="931"/>
        <end position="940"/>
    </location>
</feature>
<evidence type="ECO:0000256" key="1">
    <source>
        <dbReference type="SAM" id="Coils"/>
    </source>
</evidence>
<feature type="region of interest" description="Disordered" evidence="2">
    <location>
        <begin position="1372"/>
        <end position="1406"/>
    </location>
</feature>
<feature type="compositionally biased region" description="Basic and acidic residues" evidence="2">
    <location>
        <begin position="284"/>
        <end position="293"/>
    </location>
</feature>
<feature type="region of interest" description="Disordered" evidence="2">
    <location>
        <begin position="1251"/>
        <end position="1308"/>
    </location>
</feature>
<feature type="region of interest" description="Disordered" evidence="2">
    <location>
        <begin position="791"/>
        <end position="816"/>
    </location>
</feature>
<feature type="region of interest" description="Disordered" evidence="2">
    <location>
        <begin position="901"/>
        <end position="949"/>
    </location>
</feature>